<evidence type="ECO:0000313" key="9">
    <source>
        <dbReference type="EMBL" id="KNC26144.1"/>
    </source>
</evidence>
<feature type="region of interest" description="Disordered" evidence="4">
    <location>
        <begin position="2299"/>
        <end position="2318"/>
    </location>
</feature>
<dbReference type="Pfam" id="PF25037">
    <property type="entry name" value="VPS13_C"/>
    <property type="match status" value="1"/>
</dbReference>
<comment type="similarity">
    <text evidence="1">Belongs to the VPS13 family.</text>
</comment>
<dbReference type="EMBL" id="JRES01001012">
    <property type="protein sequence ID" value="KNC26144.1"/>
    <property type="molecule type" value="Genomic_DNA"/>
</dbReference>
<dbReference type="InterPro" id="IPR056748">
    <property type="entry name" value="VPS13-like_C"/>
</dbReference>
<dbReference type="STRING" id="7375.A0A0L0C3R9"/>
<feature type="domain" description="Intermembrane lipid transfer protein VPS13-like C-terminal" evidence="8">
    <location>
        <begin position="3237"/>
        <end position="3355"/>
    </location>
</feature>
<dbReference type="OrthoDB" id="428159at2759"/>
<dbReference type="GO" id="GO:0006623">
    <property type="term" value="P:protein targeting to vacuole"/>
    <property type="evidence" value="ECO:0007669"/>
    <property type="project" value="TreeGrafter"/>
</dbReference>
<evidence type="ECO:0000256" key="1">
    <source>
        <dbReference type="ARBA" id="ARBA00006545"/>
    </source>
</evidence>
<dbReference type="GO" id="GO:0045053">
    <property type="term" value="P:protein retention in Golgi apparatus"/>
    <property type="evidence" value="ECO:0007669"/>
    <property type="project" value="TreeGrafter"/>
</dbReference>
<dbReference type="OMA" id="SGWRPIR"/>
<organism evidence="9 10">
    <name type="scientific">Lucilia cuprina</name>
    <name type="common">Green bottle fly</name>
    <name type="synonym">Australian sheep blowfly</name>
    <dbReference type="NCBI Taxonomy" id="7375"/>
    <lineage>
        <taxon>Eukaryota</taxon>
        <taxon>Metazoa</taxon>
        <taxon>Ecdysozoa</taxon>
        <taxon>Arthropoda</taxon>
        <taxon>Hexapoda</taxon>
        <taxon>Insecta</taxon>
        <taxon>Pterygota</taxon>
        <taxon>Neoptera</taxon>
        <taxon>Endopterygota</taxon>
        <taxon>Diptera</taxon>
        <taxon>Brachycera</taxon>
        <taxon>Muscomorpha</taxon>
        <taxon>Oestroidea</taxon>
        <taxon>Calliphoridae</taxon>
        <taxon>Luciliinae</taxon>
        <taxon>Lucilia</taxon>
    </lineage>
</organism>
<keyword evidence="3" id="KW-0445">Lipid transport</keyword>
<feature type="region of interest" description="Disordered" evidence="4">
    <location>
        <begin position="901"/>
        <end position="922"/>
    </location>
</feature>
<dbReference type="InterPro" id="IPR026854">
    <property type="entry name" value="VPS13_N"/>
</dbReference>
<feature type="domain" description="VPS13-like middle region" evidence="6">
    <location>
        <begin position="1141"/>
        <end position="1989"/>
    </location>
</feature>
<dbReference type="Pfam" id="PF12624">
    <property type="entry name" value="VPS13_N"/>
    <property type="match status" value="1"/>
</dbReference>
<evidence type="ECO:0000259" key="5">
    <source>
        <dbReference type="Pfam" id="PF12624"/>
    </source>
</evidence>
<dbReference type="GO" id="GO:0006869">
    <property type="term" value="P:lipid transport"/>
    <property type="evidence" value="ECO:0007669"/>
    <property type="project" value="UniProtKB-KW"/>
</dbReference>
<dbReference type="Pfam" id="PF25036">
    <property type="entry name" value="VPS13_VAB"/>
    <property type="match status" value="1"/>
</dbReference>
<gene>
    <name evidence="9" type="ORF">FF38_12222</name>
</gene>
<evidence type="ECO:0000256" key="3">
    <source>
        <dbReference type="ARBA" id="ARBA00023055"/>
    </source>
</evidence>
<feature type="domain" description="Vacuolar protein sorting-associated protein 13 VPS13 adaptor binding" evidence="7">
    <location>
        <begin position="2140"/>
        <end position="2663"/>
    </location>
</feature>
<keyword evidence="2" id="KW-0813">Transport</keyword>
<name>A0A0L0C3R9_LUCCU</name>
<evidence type="ECO:0000259" key="7">
    <source>
        <dbReference type="Pfam" id="PF25036"/>
    </source>
</evidence>
<evidence type="ECO:0000259" key="8">
    <source>
        <dbReference type="Pfam" id="PF25037"/>
    </source>
</evidence>
<protein>
    <recommendedName>
        <fullName evidence="11">Vacuolar protein sorting-associated protein 13</fullName>
    </recommendedName>
</protein>
<evidence type="ECO:0000256" key="4">
    <source>
        <dbReference type="SAM" id="MobiDB-lite"/>
    </source>
</evidence>
<evidence type="ECO:0000256" key="2">
    <source>
        <dbReference type="ARBA" id="ARBA00022448"/>
    </source>
</evidence>
<evidence type="ECO:0008006" key="11">
    <source>
        <dbReference type="Google" id="ProtNLM"/>
    </source>
</evidence>
<dbReference type="Proteomes" id="UP000037069">
    <property type="component" value="Unassembled WGS sequence"/>
</dbReference>
<dbReference type="PANTHER" id="PTHR16166">
    <property type="entry name" value="VACUOLAR PROTEIN SORTING-ASSOCIATED PROTEIN VPS13"/>
    <property type="match status" value="1"/>
</dbReference>
<comment type="caution">
    <text evidence="9">The sequence shown here is derived from an EMBL/GenBank/DDBJ whole genome shotgun (WGS) entry which is preliminary data.</text>
</comment>
<feature type="region of interest" description="Disordered" evidence="4">
    <location>
        <begin position="1442"/>
        <end position="1461"/>
    </location>
</feature>
<reference evidence="9 10" key="1">
    <citation type="journal article" date="2015" name="Nat. Commun.">
        <title>Lucilia cuprina genome unlocks parasitic fly biology to underpin future interventions.</title>
        <authorList>
            <person name="Anstead C.A."/>
            <person name="Korhonen P.K."/>
            <person name="Young N.D."/>
            <person name="Hall R.S."/>
            <person name="Jex A.R."/>
            <person name="Murali S.C."/>
            <person name="Hughes D.S."/>
            <person name="Lee S.F."/>
            <person name="Perry T."/>
            <person name="Stroehlein A.J."/>
            <person name="Ansell B.R."/>
            <person name="Breugelmans B."/>
            <person name="Hofmann A."/>
            <person name="Qu J."/>
            <person name="Dugan S."/>
            <person name="Lee S.L."/>
            <person name="Chao H."/>
            <person name="Dinh H."/>
            <person name="Han Y."/>
            <person name="Doddapaneni H.V."/>
            <person name="Worley K.C."/>
            <person name="Muzny D.M."/>
            <person name="Ioannidis P."/>
            <person name="Waterhouse R.M."/>
            <person name="Zdobnov E.M."/>
            <person name="James P.J."/>
            <person name="Bagnall N.H."/>
            <person name="Kotze A.C."/>
            <person name="Gibbs R.A."/>
            <person name="Richards S."/>
            <person name="Batterham P."/>
            <person name="Gasser R.B."/>
        </authorList>
    </citation>
    <scope>NUCLEOTIDE SEQUENCE [LARGE SCALE GENOMIC DNA]</scope>
    <source>
        <strain evidence="9 10">LS</strain>
        <tissue evidence="9">Full body</tissue>
    </source>
</reference>
<proteinExistence type="inferred from homology"/>
<evidence type="ECO:0000313" key="10">
    <source>
        <dbReference type="Proteomes" id="UP000037069"/>
    </source>
</evidence>
<sequence>MVLESVVAHYLNKYLFNYVENLDSNQLKISVWGGDIVLNNLRIRENALDDLDLPVQLVYGHLGKFVLQIPWKSIYSQPVVAHIEDLFLLVSPKQSVPYDAEKEQKLELEQKQIALKAIDEAFQKELEKDENKADPSYVEKLVARTINNIQVKIANVHIRYEDNSKIGRPFAFGITLNNFEIFTTDANWQKCFVDGVIRHVFKLASLDCLSVYMNCNADTYATRSENEIKELFRSNIASKTKTPSQYSFLLGPISSVAKLLLNSDPNRDSPPFTIPKTDLTLEMEKLNIGVTSTQFQLIVGLLDDMNQFQLAVPYRKYRPYNKSYKGNARIWWKFAIDSVLEEQVRKKNRSWTWEHIKEHRELCKTYAEAHKERCASKKPSATVEATCTIAEQKLDLFNLILIRKRVQLEVDRLRQGEELKKEAIAKSSWFGGWFGRGKKNEDERSDLEISIQAAMTPEEKRKLHQAIGYEDNMAPLELPEHYEAIHMKFTLKALEIGLYDDSELCKTYGRGSVDWHSLQTLMLIKLNMTTCTVKQRPAASAINVCVGMKELALTGLEQEGIAPTIIKSKISDENNLLDIFFETNPLDKQCDQRIKVTARPLEIVYDAETILKLMGVFVPQQQVNLSELEGAATLKISDFKERSATGMQYMIESHAIVEVDITFMPNILILPQGGKYRPGEQSLVVIGLGEFKISSAPHRNKSKDVVTMHQGGKDQDEILQMIMEKAYDRYNVSIENIQIMVSKPEDDWELCMRKLIISDMHLLRPTSVLVDAELCVVDDDPRLPKTKINILLPSINLNLTEDRVFEALRVAMSIPLPEKEKPAEQPKTNLLKSASQSTLMRSIPQFLNQDERRKTLSATAATSLTPEVVQYTSLEVHFALKEFSIALVRTSFDVDSPLSDDSADFNTPSQHSEESEFLDTRSSVSLTHQDSQKLLAFQVLQLEVYMAQRTFEMVAQAKLGAISLTSYETRDKKEEELVVIETPGFTTAGKSLLNVTFTAVDKSTPDFITKYKSIEQLARINFATLNVILHQENLLYIMEIANQLQRKVEKITASSKPVEIDQNKDRIASAGAADGFVDRLARIAEEAEITLERKTSISTTNASPTQTMTRRSRKTAQNVVESIKMKIEANLDQVGLELTCKKRSIASLKVNHLYAGVVLKTSYTEVQIGLKDILINDMNPLNIHSNILSIVGKDALKCDVVLYNLDETRNYNSDDMKINVEIGCMKIVFVNWFVNSVLSFMNNFQAAQQAIANAGAMAADAAKQNAVAVYEKATRMKLNVKIKAPVIIVPIDSKSLEAVALDLGQLTMSNVITDISTPGSDKGPAVMDEIKLILKDMRLARVNILEESHLYQSQSLDSDSLDVVDSNFGFKSKVNILDPTSFTLVVKRNLSFSWYKNLPEMDISGRLRCIDLNLFMDDYALIMSILNRNMREGVNEFPTVVAEPPQKPRISPPKTPIDSPAKKAGDQFLEKIRAKVSHQEKISEQFKFNIQLDGVVLNLMTGVNEGLARFGLYVISLKGTKLMDETLTTNIVLCNMQLDDTRPSNTSEITKYLCRKDWFGSELEKQAQSSDMAYEAGEKSVKDSQYMLDITAVLKQNDTVANVRISSFDLILCVDFLLKLSEFFKTPDVEEYIEIEKEKPAEVIPSTQQQSTQLKSLATVATVAREAKESNEAVNKMNLTLVIDEPDIILVETLKDMNTSSIIFNMQAKLIYRAIGEKQLINGNIDGLKMYMCSFMPERREATRHYILHPCVINLHGSTPEEDGMHISLKTSEIIINISPATLELFNKAMQTINTAETDETKMLEAKNYSDIWTPKKYNEHDYWFLKAEPAEDALETLDAQQAVSTCGSVKTERCVIEIPSIMLVLEAGIGYYTTPLISMDTCLNAIANDWSSNLSVNGSLTLTMNYYNQSLAVWEPVIEKNEHIARDGERIFSPWELNFNLGIEKNPSEFEENKVDQTTTIKIHSEENLEMTVSKTFLDLIGTLGEAFGQAMDPNGLMKPDVIAPYVIENDTGFDINLNFASGIFTLHECHIPNSNGTSTLNGSIVFKNDLSCTVTADSIKCCTLSPGCKAYLQTKNLATIQNPDEEEYNIYVSVGHIQKQLVLPVSKSDKRYFSLFRDTNQDPWGIVSEVNSEYGTTSINIHSVVNIQNHFTTPIKVLRMNAKTKEMILVGTVEPGKVYHVPLHAIYSEGKYLHFAIEDYHTSVQGIKWDDCPTDMNYMRHLQCDPIETFEPFFINVSREKTEIYHEHSNKFKLMSAYYTLHLRPPVYLRNALPINITVSVAGCSVRETVSNLAVQTEESFTSTPETDTDSKKPLHQSDHSFVKEDLLDYGEKDIEAGSVLHLPTVKLAGRGKDSKSYLVIRMIQYLERDWSCTTEISENHPDVTNWKFNSYDSDAKMSMDLCVMFEDRNGSLLITLFSPFWLINKTGEMLSYKTDSETVEVLYHPPEYNGPILFSLRDKYLFDKKSCSIRVENGEWSNKIPLDVAGSTGSVGCKANDKTYQIGVHNHLTQNSLTKQITFIPYYTITNKCSYVIEIQESSRPGDPWTKLLPNGCFPLWPKNDSDHMMVARVDGQRTVPFKYSEPICNLLQLNTNKNGGINVDVQTTEGGIYITFTEYNPGDAPGLLINHTRKPIYYHEKGVDNKMVLQQRQQVLYTWSNPAGDRLLVFGENSLESDLRRDGIGNLTLEDNTKVYWVSFLDGLQRVILFTECEEIVTKSETSTALQSITQSIEVKIHGIGLSLINNETGVDILYLGITSSGVIWEYKKENKKRFKQLSLHDTALMEALYQEYLVDKGVHGVTDKCYMLEGKHQINFDSLKMVKNNVTRDIKRYFQPGVWIALNSSPFQSQIHAKINRIQLDNQLTDCIFPVVLAPIPPPKTLAKTIHFKPIIEVSIVERVVPHSNVKQYKYAKMLMQEFHFKVDLVFLMAIAELFTNTVDDEREAKLFKDDVDTIVRPLSDLVQIQSQQQQKNFYDNLHLGPMKVHVSFSMAGVDTSVLPGILSKLVQGVGVTLTDVNDVVIRLAFFEREYRFFTQEQLISEITSHYTGQALKQIYVLVLGLDVLGNPYGLVIGIKKGVEDLFYEPFQGAIQGPGEFAEGLVLGVKSLVGHTVGGAAGAVSKITGAMGKGLAVLTFDEEYQKKRRQNMNAKPKTFQEGMARSGKGLVMGFVDGVTGCVTKPISGAKEEGVEGFFKGLGKGTIGLVTRPTAGIVDFAHGTFDSVKRATELQSETRRLRPPRFIHEDKILREYCLDEAKGNQLLKEIDKGKYASTDNFVHCEEIITKQEYVVVSNHRIIYVTRNDMFGSWSVQWTYLWSEIERVSSSDRGVEILLKKEGKKVLGLFNSSEQQHKLIMMPLKKRREKLLEAIESHRNIS</sequence>
<dbReference type="InterPro" id="IPR056747">
    <property type="entry name" value="VPS13-like_M"/>
</dbReference>
<dbReference type="InterPro" id="IPR026847">
    <property type="entry name" value="VPS13"/>
</dbReference>
<dbReference type="PANTHER" id="PTHR16166:SF93">
    <property type="entry name" value="INTERMEMBRANE LIPID TRANSFER PROTEIN VPS13"/>
    <property type="match status" value="1"/>
</dbReference>
<dbReference type="InterPro" id="IPR009543">
    <property type="entry name" value="VPS13_VAB"/>
</dbReference>
<accession>A0A0L0C3R9</accession>
<feature type="domain" description="Chorein N-terminal" evidence="5">
    <location>
        <begin position="2"/>
        <end position="819"/>
    </location>
</feature>
<dbReference type="Pfam" id="PF25033">
    <property type="entry name" value="VPS13_M"/>
    <property type="match status" value="1"/>
</dbReference>
<keyword evidence="10" id="KW-1185">Reference proteome</keyword>
<evidence type="ECO:0000259" key="6">
    <source>
        <dbReference type="Pfam" id="PF25033"/>
    </source>
</evidence>
<feature type="compositionally biased region" description="Polar residues" evidence="4">
    <location>
        <begin position="2299"/>
        <end position="2308"/>
    </location>
</feature>
<feature type="compositionally biased region" description="Pro residues" evidence="4">
    <location>
        <begin position="1445"/>
        <end position="1455"/>
    </location>
</feature>